<dbReference type="GO" id="GO:0016757">
    <property type="term" value="F:glycosyltransferase activity"/>
    <property type="evidence" value="ECO:0007669"/>
    <property type="project" value="UniProtKB-KW"/>
</dbReference>
<dbReference type="InterPro" id="IPR029044">
    <property type="entry name" value="Nucleotide-diphossugar_trans"/>
</dbReference>
<dbReference type="SUPFAM" id="SSF53448">
    <property type="entry name" value="Nucleotide-diphospho-sugar transferases"/>
    <property type="match status" value="1"/>
</dbReference>
<protein>
    <submittedName>
        <fullName evidence="2">UDP-Glc:alpha-D-GlcNAc-diphosphoundecaprenol beta-1,3-glucosyltransferase WfgD</fullName>
        <ecNumber evidence="2">2.4.1.305</ecNumber>
    </submittedName>
</protein>
<proteinExistence type="predicted"/>
<dbReference type="InterPro" id="IPR050834">
    <property type="entry name" value="Glycosyltransf_2"/>
</dbReference>
<keyword evidence="3" id="KW-1185">Reference proteome</keyword>
<dbReference type="Proteomes" id="UP000236724">
    <property type="component" value="Unassembled WGS sequence"/>
</dbReference>
<dbReference type="CDD" id="cd00761">
    <property type="entry name" value="Glyco_tranf_GTA_type"/>
    <property type="match status" value="1"/>
</dbReference>
<keyword evidence="2" id="KW-0808">Transferase</keyword>
<reference evidence="2 3" key="1">
    <citation type="submission" date="2016-10" db="EMBL/GenBank/DDBJ databases">
        <authorList>
            <person name="de Groot N.N."/>
        </authorList>
    </citation>
    <scope>NUCLEOTIDE SEQUENCE [LARGE SCALE GENOMIC DNA]</scope>
    <source>
        <strain evidence="2">MBHS1</strain>
    </source>
</reference>
<dbReference type="Gene3D" id="3.90.550.10">
    <property type="entry name" value="Spore Coat Polysaccharide Biosynthesis Protein SpsA, Chain A"/>
    <property type="match status" value="1"/>
</dbReference>
<dbReference type="Pfam" id="PF00535">
    <property type="entry name" value="Glycos_transf_2"/>
    <property type="match status" value="1"/>
</dbReference>
<dbReference type="EC" id="2.4.1.305" evidence="2"/>
<keyword evidence="2" id="KW-0328">Glycosyltransferase</keyword>
<dbReference type="EMBL" id="FMSV02000515">
    <property type="protein sequence ID" value="SEH07128.1"/>
    <property type="molecule type" value="Genomic_DNA"/>
</dbReference>
<accession>A0A1H6FAK9</accession>
<dbReference type="AlphaFoldDB" id="A0A1H6FAK9"/>
<organism evidence="2 3">
    <name type="scientific">Candidatus Venteria ishoeyi</name>
    <dbReference type="NCBI Taxonomy" id="1899563"/>
    <lineage>
        <taxon>Bacteria</taxon>
        <taxon>Pseudomonadati</taxon>
        <taxon>Pseudomonadota</taxon>
        <taxon>Gammaproteobacteria</taxon>
        <taxon>Thiotrichales</taxon>
        <taxon>Thiotrichaceae</taxon>
        <taxon>Venteria</taxon>
    </lineage>
</organism>
<dbReference type="PANTHER" id="PTHR43685:SF2">
    <property type="entry name" value="GLYCOSYLTRANSFERASE 2-LIKE DOMAIN-CONTAINING PROTEIN"/>
    <property type="match status" value="1"/>
</dbReference>
<evidence type="ECO:0000313" key="3">
    <source>
        <dbReference type="Proteomes" id="UP000236724"/>
    </source>
</evidence>
<evidence type="ECO:0000259" key="1">
    <source>
        <dbReference type="Pfam" id="PF00535"/>
    </source>
</evidence>
<sequence>MPKVSVVMPIYNVESYVASAIQSVLQQTFTDFELLLVIDGATDNSLAICKQFDDPRIRIIEQQNRGLAGARNTGIRQAQGEYIALLDADDLWLPEKLAKQVAHLDNNPEVGISYAISAFIDEQDRSLGLYMSPKLQDITPQEVFCRNPVGNGSVPMIRQAVFAAIAFQYQPGNDEMAYFDESFRQSEDIECWMRMALLTKWQFAGINQVLIRYRVNAGGLSANLDKQYQQWQRMVDKMRDYAPTFLQDWEAPARAYQLRYLARRAVRMRNAKTATRLMSQSLACYKALLWQEPGRTLSTLAAAWLLRLLPLKFYQTLEQWGVNLSRKLK</sequence>
<gene>
    <name evidence="2" type="primary">wfgD</name>
    <name evidence="2" type="ORF">MBHS_03000</name>
</gene>
<dbReference type="RefSeq" id="WP_103920829.1">
    <property type="nucleotide sequence ID" value="NZ_FMSV02000515.1"/>
</dbReference>
<name>A0A1H6FAK9_9GAMM</name>
<feature type="domain" description="Glycosyltransferase 2-like" evidence="1">
    <location>
        <begin position="5"/>
        <end position="162"/>
    </location>
</feature>
<evidence type="ECO:0000313" key="2">
    <source>
        <dbReference type="EMBL" id="SEH07128.1"/>
    </source>
</evidence>
<dbReference type="PANTHER" id="PTHR43685">
    <property type="entry name" value="GLYCOSYLTRANSFERASE"/>
    <property type="match status" value="1"/>
</dbReference>
<dbReference type="InterPro" id="IPR001173">
    <property type="entry name" value="Glyco_trans_2-like"/>
</dbReference>
<dbReference type="OrthoDB" id="9802649at2"/>